<evidence type="ECO:0000259" key="7">
    <source>
        <dbReference type="Pfam" id="PF01494"/>
    </source>
</evidence>
<dbReference type="GO" id="GO:0004497">
    <property type="term" value="F:monooxygenase activity"/>
    <property type="evidence" value="ECO:0007669"/>
    <property type="project" value="UniProtKB-KW"/>
</dbReference>
<comment type="cofactor">
    <cofactor evidence="1">
        <name>FAD</name>
        <dbReference type="ChEBI" id="CHEBI:57692"/>
    </cofactor>
</comment>
<dbReference type="GO" id="GO:0071949">
    <property type="term" value="F:FAD binding"/>
    <property type="evidence" value="ECO:0007669"/>
    <property type="project" value="InterPro"/>
</dbReference>
<evidence type="ECO:0000313" key="9">
    <source>
        <dbReference type="Proteomes" id="UP000225277"/>
    </source>
</evidence>
<keyword evidence="5" id="KW-0560">Oxidoreductase</keyword>
<accession>A0A2D3URX9</accession>
<evidence type="ECO:0000256" key="4">
    <source>
        <dbReference type="ARBA" id="ARBA00022827"/>
    </source>
</evidence>
<dbReference type="GeneID" id="35597439"/>
<evidence type="ECO:0000256" key="2">
    <source>
        <dbReference type="ARBA" id="ARBA00007992"/>
    </source>
</evidence>
<protein>
    <submittedName>
        <fullName evidence="8">Related to fusarubin cluster-monooxygenase</fullName>
    </submittedName>
</protein>
<name>A0A2D3URX9_9PEZI</name>
<keyword evidence="9" id="KW-1185">Reference proteome</keyword>
<dbReference type="SUPFAM" id="SSF51905">
    <property type="entry name" value="FAD/NAD(P)-binding domain"/>
    <property type="match status" value="1"/>
</dbReference>
<dbReference type="PANTHER" id="PTHR13789:SF315">
    <property type="entry name" value="FAD-DEPENDENT MONOOXYGENASE MDPD"/>
    <property type="match status" value="1"/>
</dbReference>
<proteinExistence type="inferred from homology"/>
<dbReference type="OrthoDB" id="16820at2759"/>
<evidence type="ECO:0000256" key="3">
    <source>
        <dbReference type="ARBA" id="ARBA00022630"/>
    </source>
</evidence>
<organism evidence="8 9">
    <name type="scientific">Ramularia collo-cygni</name>
    <dbReference type="NCBI Taxonomy" id="112498"/>
    <lineage>
        <taxon>Eukaryota</taxon>
        <taxon>Fungi</taxon>
        <taxon>Dikarya</taxon>
        <taxon>Ascomycota</taxon>
        <taxon>Pezizomycotina</taxon>
        <taxon>Dothideomycetes</taxon>
        <taxon>Dothideomycetidae</taxon>
        <taxon>Mycosphaerellales</taxon>
        <taxon>Mycosphaerellaceae</taxon>
        <taxon>Ramularia</taxon>
    </lineage>
</organism>
<dbReference type="Pfam" id="PF01494">
    <property type="entry name" value="FAD_binding_3"/>
    <property type="match status" value="1"/>
</dbReference>
<evidence type="ECO:0000256" key="1">
    <source>
        <dbReference type="ARBA" id="ARBA00001974"/>
    </source>
</evidence>
<evidence type="ECO:0000313" key="8">
    <source>
        <dbReference type="EMBL" id="CZT16375.1"/>
    </source>
</evidence>
<feature type="domain" description="FAD-binding" evidence="7">
    <location>
        <begin position="15"/>
        <end position="362"/>
    </location>
</feature>
<keyword evidence="3" id="KW-0285">Flavoprotein</keyword>
<sequence>MSTPVLRSSPTGISALISGAGIGGLVAALELWRKGCNVRVFEKTAVSSTAGDVINIGQSALKFLDHWPEMKKRHDEIAYSPLFAGCTLAGERRLRPGEMARVNLAVKDPEKAKRITTWSAAMHSRPKFHALLLEQVRKCGIPIEFGREVVDYFEDEDSAVGGIVLKDGERCEANVVVAAEGWHGQSWRLVAGEPVPAKSSGLAIFRAAYPVELAVRDPVVAERFKLREGDRTTFELWTGEGRVFATFWRNHESMMWSVTRPDLDGTAVESWSNKIDVEEVLKFTSHVPGWAEVADRVIKETPGGELIDWKLMWRDPQHNWVSPRGFVVQLGDAAHTFLPSSGNGATQAIEDAVSLAACIAAAKNIPDATRVHNLLRFERVSFLQAMGVARSHTRIESGAKNLKEPPVPGSWLWEHDAEAYAEERFEEARLHLEDRTRPFLNTNRPTKGVEYIPWTIDGLIQGLEKGEPTILDGDWS</sequence>
<evidence type="ECO:0000256" key="5">
    <source>
        <dbReference type="ARBA" id="ARBA00023002"/>
    </source>
</evidence>
<dbReference type="EMBL" id="FJUY01000002">
    <property type="protein sequence ID" value="CZT16375.1"/>
    <property type="molecule type" value="Genomic_DNA"/>
</dbReference>
<dbReference type="InterPro" id="IPR050493">
    <property type="entry name" value="FAD-dep_Monooxygenase_BioMet"/>
</dbReference>
<dbReference type="InterPro" id="IPR036188">
    <property type="entry name" value="FAD/NAD-bd_sf"/>
</dbReference>
<gene>
    <name evidence="8" type="ORF">RCC_02218</name>
</gene>
<dbReference type="PRINTS" id="PR00420">
    <property type="entry name" value="RNGMNOXGNASE"/>
</dbReference>
<reference evidence="8 9" key="1">
    <citation type="submission" date="2016-03" db="EMBL/GenBank/DDBJ databases">
        <authorList>
            <person name="Ploux O."/>
        </authorList>
    </citation>
    <scope>NUCLEOTIDE SEQUENCE [LARGE SCALE GENOMIC DNA]</scope>
    <source>
        <strain evidence="8 9">URUG2</strain>
    </source>
</reference>
<dbReference type="Proteomes" id="UP000225277">
    <property type="component" value="Unassembled WGS sequence"/>
</dbReference>
<keyword evidence="4" id="KW-0274">FAD</keyword>
<dbReference type="RefSeq" id="XP_023623268.1">
    <property type="nucleotide sequence ID" value="XM_023767500.1"/>
</dbReference>
<comment type="similarity">
    <text evidence="2">Belongs to the paxM FAD-dependent monooxygenase family.</text>
</comment>
<dbReference type="STRING" id="112498.A0A2D3URX9"/>
<dbReference type="PANTHER" id="PTHR13789">
    <property type="entry name" value="MONOOXYGENASE"/>
    <property type="match status" value="1"/>
</dbReference>
<keyword evidence="6 8" id="KW-0503">Monooxygenase</keyword>
<dbReference type="Gene3D" id="3.50.50.60">
    <property type="entry name" value="FAD/NAD(P)-binding domain"/>
    <property type="match status" value="1"/>
</dbReference>
<dbReference type="InterPro" id="IPR002938">
    <property type="entry name" value="FAD-bd"/>
</dbReference>
<dbReference type="AlphaFoldDB" id="A0A2D3URX9"/>
<evidence type="ECO:0000256" key="6">
    <source>
        <dbReference type="ARBA" id="ARBA00023033"/>
    </source>
</evidence>